<protein>
    <submittedName>
        <fullName evidence="2">Uncharacterized protein</fullName>
    </submittedName>
</protein>
<gene>
    <name evidence="2" type="ORF">SERLADRAFT_434024</name>
</gene>
<feature type="compositionally biased region" description="Basic and acidic residues" evidence="1">
    <location>
        <begin position="102"/>
        <end position="117"/>
    </location>
</feature>
<evidence type="ECO:0000256" key="1">
    <source>
        <dbReference type="SAM" id="MobiDB-lite"/>
    </source>
</evidence>
<dbReference type="AlphaFoldDB" id="F8NLC2"/>
<dbReference type="HOGENOM" id="CLU_1556205_0_0_1"/>
<name>F8NLC2_SERL9</name>
<organism>
    <name type="scientific">Serpula lacrymans var. lacrymans (strain S7.9)</name>
    <name type="common">Dry rot fungus</name>
    <dbReference type="NCBI Taxonomy" id="578457"/>
    <lineage>
        <taxon>Eukaryota</taxon>
        <taxon>Fungi</taxon>
        <taxon>Dikarya</taxon>
        <taxon>Basidiomycota</taxon>
        <taxon>Agaricomycotina</taxon>
        <taxon>Agaricomycetes</taxon>
        <taxon>Agaricomycetidae</taxon>
        <taxon>Boletales</taxon>
        <taxon>Coniophorineae</taxon>
        <taxon>Serpulaceae</taxon>
        <taxon>Serpula</taxon>
    </lineage>
</organism>
<dbReference type="EMBL" id="GL945430">
    <property type="protein sequence ID" value="EGO28170.1"/>
    <property type="molecule type" value="Genomic_DNA"/>
</dbReference>
<dbReference type="KEGG" id="sla:SERLADRAFT_434024"/>
<dbReference type="RefSeq" id="XP_007314369.1">
    <property type="nucleotide sequence ID" value="XM_007314307.1"/>
</dbReference>
<accession>F8NLC2</accession>
<reference evidence="2" key="1">
    <citation type="submission" date="2011-04" db="EMBL/GenBank/DDBJ databases">
        <title>Evolution of plant cell wall degrading machinery underlies the functional diversity of forest fungi.</title>
        <authorList>
            <consortium name="US DOE Joint Genome Institute (JGI-PGF)"/>
            <person name="Eastwood D.C."/>
            <person name="Floudas D."/>
            <person name="Binder M."/>
            <person name="Majcherczyk A."/>
            <person name="Schneider P."/>
            <person name="Aerts A."/>
            <person name="Asiegbu F.O."/>
            <person name="Baker S.E."/>
            <person name="Barry K."/>
            <person name="Bendiksby M."/>
            <person name="Blumentritt M."/>
            <person name="Coutinho P.M."/>
            <person name="Cullen D."/>
            <person name="Cullen D."/>
            <person name="Gathman A."/>
            <person name="Goodell B."/>
            <person name="Henrissat B."/>
            <person name="Ihrmark K."/>
            <person name="Kauserud H."/>
            <person name="Kohler A."/>
            <person name="LaButti K."/>
            <person name="Lapidus A."/>
            <person name="Lavin J.L."/>
            <person name="Lee Y.-H."/>
            <person name="Lindquist E."/>
            <person name="Lilly W."/>
            <person name="Lucas S."/>
            <person name="Morin E."/>
            <person name="Murat C."/>
            <person name="Oguiza J.A."/>
            <person name="Park J."/>
            <person name="Pisabarro A.G."/>
            <person name="Riley R."/>
            <person name="Rosling A."/>
            <person name="Salamov A."/>
            <person name="Schmidt O."/>
            <person name="Schmutz J."/>
            <person name="Skrede I."/>
            <person name="Stenlid J."/>
            <person name="Wiebenga A."/>
            <person name="Xie X."/>
            <person name="Kues U."/>
            <person name="Hibbett D.S."/>
            <person name="Hoffmeister D."/>
            <person name="Hogberg N."/>
            <person name="Martin F."/>
            <person name="Grigoriev I.V."/>
            <person name="Watkinson S.C."/>
        </authorList>
    </citation>
    <scope>NUCLEOTIDE SEQUENCE</scope>
    <source>
        <strain evidence="2">S7.9</strain>
    </source>
</reference>
<proteinExistence type="predicted"/>
<dbReference type="OrthoDB" id="2693217at2759"/>
<dbReference type="Proteomes" id="UP000008064">
    <property type="component" value="Unassembled WGS sequence"/>
</dbReference>
<sequence>MHTITQEPVQRTLQHLSHANAALQHWCAQVWRRDFLYCSFTGDVLIPDPTLTSLASNHLWKTLEEIHEGLLAPWALDKELREAAKIEKRELKRQATEAAKLKRQEEVRRRRMQESSRRRAGMIQGLSKKSLAQARRKMYPFQGSLNFMPSLTLLSHRHPHRKPALVYTPTGL</sequence>
<evidence type="ECO:0000313" key="2">
    <source>
        <dbReference type="EMBL" id="EGO28170.1"/>
    </source>
</evidence>
<dbReference type="GeneID" id="18814287"/>
<feature type="region of interest" description="Disordered" evidence="1">
    <location>
        <begin position="102"/>
        <end position="122"/>
    </location>
</feature>